<evidence type="ECO:0000313" key="3">
    <source>
        <dbReference type="Proteomes" id="UP001206878"/>
    </source>
</evidence>
<gene>
    <name evidence="2" type="ORF">NVV43_29765</name>
</gene>
<feature type="compositionally biased region" description="Basic and acidic residues" evidence="1">
    <location>
        <begin position="70"/>
        <end position="80"/>
    </location>
</feature>
<proteinExistence type="predicted"/>
<dbReference type="AlphaFoldDB" id="A0AAW5MZH3"/>
<sequence length="80" mass="8775">HLRAAELVLELGGSELTPDTVVAIESYNRDDCVSAGELREWLEDVRAHLLTAGHDVPRPVPASPEPSEGLNEHRLRVQAL</sequence>
<protein>
    <submittedName>
        <fullName evidence="2">Uncharacterized protein</fullName>
    </submittedName>
</protein>
<feature type="non-terminal residue" evidence="2">
    <location>
        <position position="80"/>
    </location>
</feature>
<feature type="non-terminal residue" evidence="2">
    <location>
        <position position="1"/>
    </location>
</feature>
<evidence type="ECO:0000256" key="1">
    <source>
        <dbReference type="SAM" id="MobiDB-lite"/>
    </source>
</evidence>
<comment type="caution">
    <text evidence="2">The sequence shown here is derived from an EMBL/GenBank/DDBJ whole genome shotgun (WGS) entry which is preliminary data.</text>
</comment>
<dbReference type="Proteomes" id="UP001206878">
    <property type="component" value="Unassembled WGS sequence"/>
</dbReference>
<dbReference type="EMBL" id="JANPXH010001525">
    <property type="protein sequence ID" value="MCR6679623.1"/>
    <property type="molecule type" value="Genomic_DNA"/>
</dbReference>
<name>A0AAW5MZH3_9ESCH</name>
<accession>A0AAW5MZH3</accession>
<evidence type="ECO:0000313" key="2">
    <source>
        <dbReference type="EMBL" id="MCR6679623.1"/>
    </source>
</evidence>
<organism evidence="2 3">
    <name type="scientific">Escherichia marmotae</name>
    <dbReference type="NCBI Taxonomy" id="1499973"/>
    <lineage>
        <taxon>Bacteria</taxon>
        <taxon>Pseudomonadati</taxon>
        <taxon>Pseudomonadota</taxon>
        <taxon>Gammaproteobacteria</taxon>
        <taxon>Enterobacterales</taxon>
        <taxon>Enterobacteriaceae</taxon>
        <taxon>Escherichia</taxon>
    </lineage>
</organism>
<reference evidence="2" key="1">
    <citation type="submission" date="2022-07" db="EMBL/GenBank/DDBJ databases">
        <title>Diversity of ethanolamine utilization by human commensal Escherichia coli.</title>
        <authorList>
            <person name="Jubelin G."/>
        </authorList>
    </citation>
    <scope>NUCLEOTIDE SEQUENCE</scope>
    <source>
        <strain evidence="2">S1</strain>
    </source>
</reference>
<feature type="region of interest" description="Disordered" evidence="1">
    <location>
        <begin position="55"/>
        <end position="80"/>
    </location>
</feature>